<name>A0A4Q7VH15_9BURK</name>
<dbReference type="PANTHER" id="PTHR43685">
    <property type="entry name" value="GLYCOSYLTRANSFERASE"/>
    <property type="match status" value="1"/>
</dbReference>
<dbReference type="OrthoDB" id="9798249at2"/>
<evidence type="ECO:0000313" key="2">
    <source>
        <dbReference type="EMBL" id="RZT95238.1"/>
    </source>
</evidence>
<organism evidence="2 3">
    <name type="scientific">Rivibacter subsaxonicus</name>
    <dbReference type="NCBI Taxonomy" id="457575"/>
    <lineage>
        <taxon>Bacteria</taxon>
        <taxon>Pseudomonadati</taxon>
        <taxon>Pseudomonadota</taxon>
        <taxon>Betaproteobacteria</taxon>
        <taxon>Burkholderiales</taxon>
        <taxon>Rivibacter</taxon>
    </lineage>
</organism>
<dbReference type="GO" id="GO:0016740">
    <property type="term" value="F:transferase activity"/>
    <property type="evidence" value="ECO:0007669"/>
    <property type="project" value="UniProtKB-KW"/>
</dbReference>
<dbReference type="Pfam" id="PF00535">
    <property type="entry name" value="Glycos_transf_2"/>
    <property type="match status" value="1"/>
</dbReference>
<dbReference type="Proteomes" id="UP000293671">
    <property type="component" value="Unassembled WGS sequence"/>
</dbReference>
<dbReference type="InterPro" id="IPR050834">
    <property type="entry name" value="Glycosyltransf_2"/>
</dbReference>
<dbReference type="AlphaFoldDB" id="A0A4Q7VH15"/>
<keyword evidence="2" id="KW-0808">Transferase</keyword>
<dbReference type="InterPro" id="IPR001173">
    <property type="entry name" value="Glyco_trans_2-like"/>
</dbReference>
<dbReference type="PANTHER" id="PTHR43685:SF2">
    <property type="entry name" value="GLYCOSYLTRANSFERASE 2-LIKE DOMAIN-CONTAINING PROTEIN"/>
    <property type="match status" value="1"/>
</dbReference>
<dbReference type="InterPro" id="IPR029044">
    <property type="entry name" value="Nucleotide-diphossugar_trans"/>
</dbReference>
<dbReference type="Gene3D" id="3.90.550.10">
    <property type="entry name" value="Spore Coat Polysaccharide Biosynthesis Protein SpsA, Chain A"/>
    <property type="match status" value="1"/>
</dbReference>
<keyword evidence="3" id="KW-1185">Reference proteome</keyword>
<evidence type="ECO:0000259" key="1">
    <source>
        <dbReference type="Pfam" id="PF00535"/>
    </source>
</evidence>
<reference evidence="2 3" key="1">
    <citation type="submission" date="2019-02" db="EMBL/GenBank/DDBJ databases">
        <title>Genomic Encyclopedia of Type Strains, Phase IV (KMG-IV): sequencing the most valuable type-strain genomes for metagenomic binning, comparative biology and taxonomic classification.</title>
        <authorList>
            <person name="Goeker M."/>
        </authorList>
    </citation>
    <scope>NUCLEOTIDE SEQUENCE [LARGE SCALE GENOMIC DNA]</scope>
    <source>
        <strain evidence="2 3">DSM 19570</strain>
    </source>
</reference>
<sequence length="247" mass="27696">MSQPVSVAMAVYNGLPYLREQMASVLRELRPEDELVVVDDHSTDGSLAWLRSLDDPRVVLLANDRNQGVSRSFERALSACTRQVVLLCDQDDVWMAGKRDALARPFDQDPLCTVAVSDAQVIDGQGTVLSQSFMAGKGGFRGGRWSTLLRNRYLGCCMALRRDVVALGLPIPARAPMHDMWFGMLAASRGRVHYLPQPYLQYRRHDRNVSPSRRASVPQMLRWRWDLFFAVRGRLGERSMATGTTGA</sequence>
<evidence type="ECO:0000313" key="3">
    <source>
        <dbReference type="Proteomes" id="UP000293671"/>
    </source>
</evidence>
<gene>
    <name evidence="2" type="ORF">EV670_2989</name>
</gene>
<feature type="domain" description="Glycosyltransferase 2-like" evidence="1">
    <location>
        <begin position="6"/>
        <end position="165"/>
    </location>
</feature>
<protein>
    <submittedName>
        <fullName evidence="2">GT2 family glycosyltransferase</fullName>
    </submittedName>
</protein>
<dbReference type="SUPFAM" id="SSF53448">
    <property type="entry name" value="Nucleotide-diphospho-sugar transferases"/>
    <property type="match status" value="1"/>
</dbReference>
<comment type="caution">
    <text evidence="2">The sequence shown here is derived from an EMBL/GenBank/DDBJ whole genome shotgun (WGS) entry which is preliminary data.</text>
</comment>
<accession>A0A4Q7VH15</accession>
<dbReference type="RefSeq" id="WP_130433481.1">
    <property type="nucleotide sequence ID" value="NZ_SHKP01000007.1"/>
</dbReference>
<dbReference type="EMBL" id="SHKP01000007">
    <property type="protein sequence ID" value="RZT95238.1"/>
    <property type="molecule type" value="Genomic_DNA"/>
</dbReference>
<proteinExistence type="predicted"/>